<name>A0A0F9S414_9ZZZZ</name>
<feature type="compositionally biased region" description="Basic residues" evidence="1">
    <location>
        <begin position="168"/>
        <end position="187"/>
    </location>
</feature>
<gene>
    <name evidence="2" type="ORF">LCGC14_0566630</name>
</gene>
<feature type="region of interest" description="Disordered" evidence="1">
    <location>
        <begin position="168"/>
        <end position="190"/>
    </location>
</feature>
<proteinExistence type="predicted"/>
<accession>A0A0F9S414</accession>
<dbReference type="EMBL" id="LAZR01000824">
    <property type="protein sequence ID" value="KKN57002.1"/>
    <property type="molecule type" value="Genomic_DNA"/>
</dbReference>
<dbReference type="AlphaFoldDB" id="A0A0F9S414"/>
<sequence>MIDIPRRKQKVKYSRKIVCKSLAPKGDVSYNLQALCYCSVRDLVLGTRAYICQVCALYDPAKNTRRFSDMYEESKKIAEDKIKEFEITSISLEDEIDLSINEFEEEDVDASIKFEKRKAGKAGSDDTSEDFQTSECPFCGELFDDIRIHVRDCEFAPEDVSIDDIIPGKRKKKKKATQKSVTSKKKATEKQACPYCKKEYQRLGRHIKSCPKKPADADDTGNDGN</sequence>
<comment type="caution">
    <text evidence="2">The sequence shown here is derived from an EMBL/GenBank/DDBJ whole genome shotgun (WGS) entry which is preliminary data.</text>
</comment>
<reference evidence="2" key="1">
    <citation type="journal article" date="2015" name="Nature">
        <title>Complex archaea that bridge the gap between prokaryotes and eukaryotes.</title>
        <authorList>
            <person name="Spang A."/>
            <person name="Saw J.H."/>
            <person name="Jorgensen S.L."/>
            <person name="Zaremba-Niedzwiedzka K."/>
            <person name="Martijn J."/>
            <person name="Lind A.E."/>
            <person name="van Eijk R."/>
            <person name="Schleper C."/>
            <person name="Guy L."/>
            <person name="Ettema T.J."/>
        </authorList>
    </citation>
    <scope>NUCLEOTIDE SEQUENCE</scope>
</reference>
<evidence type="ECO:0000313" key="2">
    <source>
        <dbReference type="EMBL" id="KKN57002.1"/>
    </source>
</evidence>
<evidence type="ECO:0000256" key="1">
    <source>
        <dbReference type="SAM" id="MobiDB-lite"/>
    </source>
</evidence>
<organism evidence="2">
    <name type="scientific">marine sediment metagenome</name>
    <dbReference type="NCBI Taxonomy" id="412755"/>
    <lineage>
        <taxon>unclassified sequences</taxon>
        <taxon>metagenomes</taxon>
        <taxon>ecological metagenomes</taxon>
    </lineage>
</organism>
<protein>
    <submittedName>
        <fullName evidence="2">Uncharacterized protein</fullName>
    </submittedName>
</protein>